<organism evidence="5 6">
    <name type="scientific">Halococcus hamelinensis 100A6</name>
    <dbReference type="NCBI Taxonomy" id="1132509"/>
    <lineage>
        <taxon>Archaea</taxon>
        <taxon>Methanobacteriati</taxon>
        <taxon>Methanobacteriota</taxon>
        <taxon>Stenosarchaea group</taxon>
        <taxon>Halobacteria</taxon>
        <taxon>Halobacteriales</taxon>
        <taxon>Halococcaceae</taxon>
        <taxon>Halococcus</taxon>
    </lineage>
</organism>
<dbReference type="NCBIfam" id="NF041397">
    <property type="entry name" value="TranRegGlpR_Halo"/>
    <property type="match status" value="1"/>
</dbReference>
<dbReference type="InterPro" id="IPR037171">
    <property type="entry name" value="NagB/RpiA_transferase-like"/>
</dbReference>
<dbReference type="Proteomes" id="UP000011566">
    <property type="component" value="Unassembled WGS sequence"/>
</dbReference>
<dbReference type="PANTHER" id="PTHR30363">
    <property type="entry name" value="HTH-TYPE TRANSCRIPTIONAL REGULATOR SRLR-RELATED"/>
    <property type="match status" value="1"/>
</dbReference>
<dbReference type="PATRIC" id="fig|1132509.6.peg.589"/>
<evidence type="ECO:0000259" key="4">
    <source>
        <dbReference type="PROSITE" id="PS51000"/>
    </source>
</evidence>
<keyword evidence="6" id="KW-1185">Reference proteome</keyword>
<dbReference type="Pfam" id="PF08220">
    <property type="entry name" value="HTH_DeoR"/>
    <property type="match status" value="1"/>
</dbReference>
<dbReference type="InterPro" id="IPR036390">
    <property type="entry name" value="WH_DNA-bd_sf"/>
</dbReference>
<reference evidence="5 6" key="1">
    <citation type="journal article" date="2014" name="PLoS Genet.">
        <title>Phylogenetically driven sequencing of extremely halophilic archaea reveals strategies for static and dynamic osmo-response.</title>
        <authorList>
            <person name="Becker E.A."/>
            <person name="Seitzer P.M."/>
            <person name="Tritt A."/>
            <person name="Larsen D."/>
            <person name="Krusor M."/>
            <person name="Yao A.I."/>
            <person name="Wu D."/>
            <person name="Madern D."/>
            <person name="Eisen J.A."/>
            <person name="Darling A.E."/>
            <person name="Facciotti M.T."/>
        </authorList>
    </citation>
    <scope>NUCLEOTIDE SEQUENCE [LARGE SCALE GENOMIC DNA]</scope>
    <source>
        <strain evidence="5 6">100A6</strain>
    </source>
</reference>
<dbReference type="PROSITE" id="PS51000">
    <property type="entry name" value="HTH_DEOR_2"/>
    <property type="match status" value="1"/>
</dbReference>
<dbReference type="PROSITE" id="PS00894">
    <property type="entry name" value="HTH_DEOR_1"/>
    <property type="match status" value="1"/>
</dbReference>
<dbReference type="InterPro" id="IPR014036">
    <property type="entry name" value="DeoR-like_C"/>
</dbReference>
<dbReference type="GO" id="GO:0003677">
    <property type="term" value="F:DNA binding"/>
    <property type="evidence" value="ECO:0007669"/>
    <property type="project" value="UniProtKB-KW"/>
</dbReference>
<dbReference type="Gene3D" id="3.40.50.1360">
    <property type="match status" value="1"/>
</dbReference>
<dbReference type="Gene3D" id="1.10.10.10">
    <property type="entry name" value="Winged helix-like DNA-binding domain superfamily/Winged helix DNA-binding domain"/>
    <property type="match status" value="1"/>
</dbReference>
<dbReference type="InterPro" id="IPR050313">
    <property type="entry name" value="Carb_Metab_HTH_regulators"/>
</dbReference>
<keyword evidence="1" id="KW-0805">Transcription regulation</keyword>
<gene>
    <name evidence="5" type="ORF">C447_02502</name>
</gene>
<dbReference type="InterPro" id="IPR018356">
    <property type="entry name" value="Tscrpt_reg_HTH_DeoR_CS"/>
</dbReference>
<dbReference type="SMART" id="SM01134">
    <property type="entry name" value="DeoRC"/>
    <property type="match status" value="1"/>
</dbReference>
<dbReference type="InterPro" id="IPR036388">
    <property type="entry name" value="WH-like_DNA-bd_sf"/>
</dbReference>
<dbReference type="InterPro" id="IPR001034">
    <property type="entry name" value="DeoR_HTH"/>
</dbReference>
<dbReference type="AlphaFoldDB" id="M0M9G4"/>
<sequence>MLPATRRRTVIELVSEKGGCSVNELATELEVSKATVRRDLGALAEEGLVERTHGGAVPVTSVGRERSHQQKGIRNLTEKATIAERAAAEMAGEQVVFFDSGTTTMEVAKRISTDEAALAVTNSPLVALELAAEERDVKLTGGTLRGRTRALVGPTAEGFMERMRFDLLVLGTNAVDADGLMTPNEAEARMKELMIERSKRVVLVADHTKLGERSVVRFADLAAVDTFVTDRPPGETERGSLENADVRMLVGES</sequence>
<dbReference type="eggNOG" id="arCOG02611">
    <property type="taxonomic scope" value="Archaea"/>
</dbReference>
<dbReference type="RefSeq" id="WP_007690567.1">
    <property type="nucleotide sequence ID" value="NZ_AJRK01000439.1"/>
</dbReference>
<feature type="domain" description="HTH deoR-type" evidence="4">
    <location>
        <begin position="3"/>
        <end position="58"/>
    </location>
</feature>
<evidence type="ECO:0000256" key="1">
    <source>
        <dbReference type="ARBA" id="ARBA00023015"/>
    </source>
</evidence>
<comment type="caution">
    <text evidence="5">The sequence shown here is derived from an EMBL/GenBank/DDBJ whole genome shotgun (WGS) entry which is preliminary data.</text>
</comment>
<dbReference type="SMART" id="SM00420">
    <property type="entry name" value="HTH_DEOR"/>
    <property type="match status" value="1"/>
</dbReference>
<dbReference type="SUPFAM" id="SSF100950">
    <property type="entry name" value="NagB/RpiA/CoA transferase-like"/>
    <property type="match status" value="1"/>
</dbReference>
<keyword evidence="2" id="KW-0238">DNA-binding</keyword>
<evidence type="ECO:0000256" key="2">
    <source>
        <dbReference type="ARBA" id="ARBA00023125"/>
    </source>
</evidence>
<keyword evidence="3" id="KW-0804">Transcription</keyword>
<protein>
    <submittedName>
        <fullName evidence="5">Transcriptional regulator, deor family protein</fullName>
    </submittedName>
</protein>
<dbReference type="InterPro" id="IPR053563">
    <property type="entry name" value="Glycerol_resp_trans_regulator"/>
</dbReference>
<dbReference type="OrthoDB" id="174736at2157"/>
<accession>M0M9G4</accession>
<evidence type="ECO:0000256" key="3">
    <source>
        <dbReference type="ARBA" id="ARBA00023163"/>
    </source>
</evidence>
<dbReference type="PANTHER" id="PTHR30363:SF44">
    <property type="entry name" value="AGA OPERON TRANSCRIPTIONAL REPRESSOR-RELATED"/>
    <property type="match status" value="1"/>
</dbReference>
<dbReference type="PRINTS" id="PR00037">
    <property type="entry name" value="HTHLACR"/>
</dbReference>
<dbReference type="Pfam" id="PF00455">
    <property type="entry name" value="DeoRC"/>
    <property type="match status" value="1"/>
</dbReference>
<dbReference type="GO" id="GO:0003700">
    <property type="term" value="F:DNA-binding transcription factor activity"/>
    <property type="evidence" value="ECO:0007669"/>
    <property type="project" value="InterPro"/>
</dbReference>
<dbReference type="EMBL" id="AOMB01000006">
    <property type="protein sequence ID" value="EMA41279.1"/>
    <property type="molecule type" value="Genomic_DNA"/>
</dbReference>
<name>M0M9G4_9EURY</name>
<evidence type="ECO:0000313" key="6">
    <source>
        <dbReference type="Proteomes" id="UP000011566"/>
    </source>
</evidence>
<dbReference type="SUPFAM" id="SSF46785">
    <property type="entry name" value="Winged helix' DNA-binding domain"/>
    <property type="match status" value="1"/>
</dbReference>
<evidence type="ECO:0000313" key="5">
    <source>
        <dbReference type="EMBL" id="EMA41279.1"/>
    </source>
</evidence>
<proteinExistence type="predicted"/>